<reference evidence="1" key="1">
    <citation type="journal article" date="2022" name="bioRxiv">
        <title>Sequencing and chromosome-scale assembly of the giantPleurodeles waltlgenome.</title>
        <authorList>
            <person name="Brown T."/>
            <person name="Elewa A."/>
            <person name="Iarovenko S."/>
            <person name="Subramanian E."/>
            <person name="Araus A.J."/>
            <person name="Petzold A."/>
            <person name="Susuki M."/>
            <person name="Suzuki K.-i.T."/>
            <person name="Hayashi T."/>
            <person name="Toyoda A."/>
            <person name="Oliveira C."/>
            <person name="Osipova E."/>
            <person name="Leigh N.D."/>
            <person name="Simon A."/>
            <person name="Yun M.H."/>
        </authorList>
    </citation>
    <scope>NUCLEOTIDE SEQUENCE</scope>
    <source>
        <strain evidence="1">20211129_DDA</strain>
        <tissue evidence="1">Liver</tissue>
    </source>
</reference>
<keyword evidence="2" id="KW-1185">Reference proteome</keyword>
<evidence type="ECO:0000313" key="2">
    <source>
        <dbReference type="Proteomes" id="UP001066276"/>
    </source>
</evidence>
<dbReference type="Proteomes" id="UP001066276">
    <property type="component" value="Chromosome 6"/>
</dbReference>
<evidence type="ECO:0008006" key="3">
    <source>
        <dbReference type="Google" id="ProtNLM"/>
    </source>
</evidence>
<comment type="caution">
    <text evidence="1">The sequence shown here is derived from an EMBL/GenBank/DDBJ whole genome shotgun (WGS) entry which is preliminary data.</text>
</comment>
<protein>
    <recommendedName>
        <fullName evidence="3">Protein-serine/threonine phosphatase</fullName>
    </recommendedName>
</protein>
<organism evidence="1 2">
    <name type="scientific">Pleurodeles waltl</name>
    <name type="common">Iberian ribbed newt</name>
    <dbReference type="NCBI Taxonomy" id="8319"/>
    <lineage>
        <taxon>Eukaryota</taxon>
        <taxon>Metazoa</taxon>
        <taxon>Chordata</taxon>
        <taxon>Craniata</taxon>
        <taxon>Vertebrata</taxon>
        <taxon>Euteleostomi</taxon>
        <taxon>Amphibia</taxon>
        <taxon>Batrachia</taxon>
        <taxon>Caudata</taxon>
        <taxon>Salamandroidea</taxon>
        <taxon>Salamandridae</taxon>
        <taxon>Pleurodelinae</taxon>
        <taxon>Pleurodeles</taxon>
    </lineage>
</organism>
<dbReference type="EMBL" id="JANPWB010000010">
    <property type="protein sequence ID" value="KAJ1137155.1"/>
    <property type="molecule type" value="Genomic_DNA"/>
</dbReference>
<evidence type="ECO:0000313" key="1">
    <source>
        <dbReference type="EMBL" id="KAJ1137155.1"/>
    </source>
</evidence>
<gene>
    <name evidence="1" type="ORF">NDU88_003568</name>
</gene>
<proteinExistence type="predicted"/>
<dbReference type="AlphaFoldDB" id="A0AAV7QDF6"/>
<accession>A0AAV7QDF6</accession>
<name>A0AAV7QDF6_PLEWA</name>
<sequence length="112" mass="12791">MIESKGSEVANTRDGQQLLYLGDGSGRNYMSKYGEASMRNRQEIEYQKRMAVSVRNTLALQHISVHLSLETLVRVFSAGHLFTWVTAAPSQPWIYSFHRFLGTHHSRSSWSC</sequence>